<dbReference type="Gene3D" id="1.20.1280.50">
    <property type="match status" value="1"/>
</dbReference>
<protein>
    <submittedName>
        <fullName evidence="3">F-box protein 15</fullName>
    </submittedName>
</protein>
<dbReference type="Ensembl" id="ENSNVIT00000017492.1">
    <property type="protein sequence ID" value="ENSNVIP00000014996.1"/>
    <property type="gene ID" value="ENSNVIG00000011734.1"/>
</dbReference>
<dbReference type="InterPro" id="IPR036047">
    <property type="entry name" value="F-box-like_dom_sf"/>
</dbReference>
<dbReference type="Pfam" id="PF12937">
    <property type="entry name" value="F-box-like"/>
    <property type="match status" value="1"/>
</dbReference>
<dbReference type="CDD" id="cd22093">
    <property type="entry name" value="F-box_FBXO15"/>
    <property type="match status" value="1"/>
</dbReference>
<proteinExistence type="predicted"/>
<dbReference type="InterPro" id="IPR001810">
    <property type="entry name" value="F-box_dom"/>
</dbReference>
<evidence type="ECO:0000259" key="2">
    <source>
        <dbReference type="PROSITE" id="PS50181"/>
    </source>
</evidence>
<dbReference type="AlphaFoldDB" id="A0A8C7AWF9"/>
<feature type="region of interest" description="Disordered" evidence="1">
    <location>
        <begin position="57"/>
        <end position="81"/>
    </location>
</feature>
<dbReference type="Proteomes" id="UP000694425">
    <property type="component" value="Unplaced"/>
</dbReference>
<name>A0A8C7AWF9_NEOVI</name>
<dbReference type="SMART" id="SM00256">
    <property type="entry name" value="FBOX"/>
    <property type="match status" value="1"/>
</dbReference>
<dbReference type="GeneTree" id="ENSGT00390000017498"/>
<sequence>MRCACGRVRSPERRGGARAERVLQAACSFWGRKSLCSSSRVCKLGKRTLLRRRYQFSRPRVPAGRRAQPAARNVGEGSASARSRGSLCASNLQEACSALSFLRSSSGERVGAGRGRGERGREPSAAAPSRAESHRGAQAPAESRSADPAGRPLDSPSLCSVPCPLVPVFGTERRAGALVPTSRARLLSLGHPGSEGLFFCRERRSRCGEGHDAEGRGAGGGRCAPRGCSALLHGKGPGARSAGRAVLNQCARRGKRCEQPPKDRLVSLEGMPPEILLKIFSYLDAVTLLCAGCVNRRFYHLANDNFIWFRIYTTAFSPKRCNWKVNSAEKTAVSTNSLSVEDKEAGYWKKEFITKQRASVKAALARVLQPVNPDTGLPVKTKEALRISGLYWVIILKAKNGQEYVMEHTDLSVHDSSVTIMWYGKNWPQLAMLSALDLCGVTPVFMDRSKTPSKNGPRWHSLIAKYNLSNLTESTMIGWDSLIRIFCLHPGLLVGLWKREEELAFVMANLHFHHLVEKSTLGSATVPYELPPHTPLLDDHPEYGLHGYQLHVDMHSGGIFYLCGTFRNLFTKKGSIENGYVKLVVIRFKNNTEHLPLIGKFGLSWRTDVFDGCIKSCSIMDVTLLDEYGKPFWCFSSPVCMRSSGPSDGPNFLGQTYCVDYVDSEGKVHVELLWIKETEEYFIVSLVLYLRTAKINQWFGTAY</sequence>
<evidence type="ECO:0000256" key="1">
    <source>
        <dbReference type="SAM" id="MobiDB-lite"/>
    </source>
</evidence>
<feature type="region of interest" description="Disordered" evidence="1">
    <location>
        <begin position="107"/>
        <end position="153"/>
    </location>
</feature>
<feature type="domain" description="F-box" evidence="2">
    <location>
        <begin position="265"/>
        <end position="311"/>
    </location>
</feature>
<dbReference type="PANTHER" id="PTHR46731">
    <property type="entry name" value="F-BOX ONLY PROTEIN 15"/>
    <property type="match status" value="1"/>
</dbReference>
<dbReference type="GO" id="GO:0019005">
    <property type="term" value="C:SCF ubiquitin ligase complex"/>
    <property type="evidence" value="ECO:0007669"/>
    <property type="project" value="TreeGrafter"/>
</dbReference>
<dbReference type="SUPFAM" id="SSF81383">
    <property type="entry name" value="F-box domain"/>
    <property type="match status" value="1"/>
</dbReference>
<keyword evidence="4" id="KW-1185">Reference proteome</keyword>
<evidence type="ECO:0000313" key="3">
    <source>
        <dbReference type="Ensembl" id="ENSNVIP00000014996.1"/>
    </source>
</evidence>
<reference evidence="3" key="2">
    <citation type="submission" date="2025-09" db="UniProtKB">
        <authorList>
            <consortium name="Ensembl"/>
        </authorList>
    </citation>
    <scope>IDENTIFICATION</scope>
</reference>
<evidence type="ECO:0000313" key="4">
    <source>
        <dbReference type="Proteomes" id="UP000694425"/>
    </source>
</evidence>
<reference evidence="3" key="1">
    <citation type="submission" date="2025-08" db="UniProtKB">
        <authorList>
            <consortium name="Ensembl"/>
        </authorList>
    </citation>
    <scope>IDENTIFICATION</scope>
</reference>
<accession>A0A8C7AWF9</accession>
<dbReference type="PROSITE" id="PS50181">
    <property type="entry name" value="FBOX"/>
    <property type="match status" value="1"/>
</dbReference>
<dbReference type="PANTHER" id="PTHR46731:SF1">
    <property type="entry name" value="F-BOX ONLY PROTEIN 15"/>
    <property type="match status" value="1"/>
</dbReference>
<organism evidence="3 4">
    <name type="scientific">Neovison vison</name>
    <name type="common">American mink</name>
    <name type="synonym">Mustela vison</name>
    <dbReference type="NCBI Taxonomy" id="452646"/>
    <lineage>
        <taxon>Eukaryota</taxon>
        <taxon>Metazoa</taxon>
        <taxon>Chordata</taxon>
        <taxon>Craniata</taxon>
        <taxon>Vertebrata</taxon>
        <taxon>Euteleostomi</taxon>
        <taxon>Mammalia</taxon>
        <taxon>Eutheria</taxon>
        <taxon>Laurasiatheria</taxon>
        <taxon>Carnivora</taxon>
        <taxon>Caniformia</taxon>
        <taxon>Musteloidea</taxon>
        <taxon>Mustelidae</taxon>
        <taxon>Mustelinae</taxon>
        <taxon>Neogale</taxon>
    </lineage>
</organism>